<evidence type="ECO:0000313" key="1">
    <source>
        <dbReference type="EMBL" id="MBC3757411.1"/>
    </source>
</evidence>
<name>A0A923H6T6_9FLAO</name>
<dbReference type="PROSITE" id="PS51257">
    <property type="entry name" value="PROKAR_LIPOPROTEIN"/>
    <property type="match status" value="1"/>
</dbReference>
<keyword evidence="2" id="KW-1185">Reference proteome</keyword>
<evidence type="ECO:0000313" key="2">
    <source>
        <dbReference type="Proteomes" id="UP000656244"/>
    </source>
</evidence>
<reference evidence="1" key="1">
    <citation type="submission" date="2020-08" db="EMBL/GenBank/DDBJ databases">
        <title>Hyunsoonleella sp. strain SJ7 genome sequencing and assembly.</title>
        <authorList>
            <person name="Kim I."/>
        </authorList>
    </citation>
    <scope>NUCLEOTIDE SEQUENCE</scope>
    <source>
        <strain evidence="1">SJ7</strain>
    </source>
</reference>
<protein>
    <recommendedName>
        <fullName evidence="3">Glucan endo-1,3-beta-D-glucosidase</fullName>
    </recommendedName>
</protein>
<organism evidence="1 2">
    <name type="scientific">Hyunsoonleella aquatilis</name>
    <dbReference type="NCBI Taxonomy" id="2762758"/>
    <lineage>
        <taxon>Bacteria</taxon>
        <taxon>Pseudomonadati</taxon>
        <taxon>Bacteroidota</taxon>
        <taxon>Flavobacteriia</taxon>
        <taxon>Flavobacteriales</taxon>
        <taxon>Flavobacteriaceae</taxon>
    </lineage>
</organism>
<dbReference type="RefSeq" id="WP_186558733.1">
    <property type="nucleotide sequence ID" value="NZ_JACNMF010000001.1"/>
</dbReference>
<sequence>MKTIKFKEMNVLKKGFYIASVLFLSIVAISCEEDDELNIIAGLDFNIATLNPEGNRVGVIATTVPPDGRIVYTVNFGDPSGVDVADGSADRTKDLIQKTSGPMVIYEYPELEESVLYNITVTASLPGREDVSITKEHAVIYKPVDTGGGSGGGGGSPIAGTWRLAPEAGALGVGPALNDVSWWSNAEEDITTRDCLFDDTYVFNPDGTFQNVLGAETWIEPWQGAAAEECGAPVFPHDGTASATYAYDAGAGTITISGRGAFLGLSKVTNEGELASPGDAPESVTYMVTLSDDGNTMELDINFGPGFWSFKLIKDVPPAITGTWRLAPEAAALGVGPVKDDVSWWSNASEDVTTRACLFDDQYVFNSDGTFQNILGDQTWLEPWQGASAEECGTPVFPHDGTASATYDYDEGAGTLTIDGRGAFLGLAKVTNAGELASPGDTPDSVTYEITVSDDGNTMELDINFGPGYWSFKLVKDVPPADPLVGTWKLAPEAAALGVGPVKDDVSWWSNASEDVTGRACLFDDEYVFNNDGTFQNILGDQTWLEPWQGASAEECGTPVFPHDGTASATYDYDEGAGTITIDGRGAFLGLSKVTNAGELAAPGDAPDSVTYEITLSDGGNTMELDINFGPGYWSFKLVKQ</sequence>
<evidence type="ECO:0008006" key="3">
    <source>
        <dbReference type="Google" id="ProtNLM"/>
    </source>
</evidence>
<accession>A0A923H6T6</accession>
<dbReference type="AlphaFoldDB" id="A0A923H6T6"/>
<proteinExistence type="predicted"/>
<dbReference type="EMBL" id="JACNMF010000001">
    <property type="protein sequence ID" value="MBC3757411.1"/>
    <property type="molecule type" value="Genomic_DNA"/>
</dbReference>
<dbReference type="Proteomes" id="UP000656244">
    <property type="component" value="Unassembled WGS sequence"/>
</dbReference>
<gene>
    <name evidence="1" type="ORF">H7U19_03270</name>
</gene>
<comment type="caution">
    <text evidence="1">The sequence shown here is derived from an EMBL/GenBank/DDBJ whole genome shotgun (WGS) entry which is preliminary data.</text>
</comment>